<evidence type="ECO:0000313" key="1">
    <source>
        <dbReference type="EMBL" id="KAF1380494.1"/>
    </source>
</evidence>
<dbReference type="AlphaFoldDB" id="A0A6A5EXW0"/>
<dbReference type="Proteomes" id="UP000465112">
    <property type="component" value="Chromosome 14"/>
</dbReference>
<gene>
    <name evidence="1" type="ORF">PFLUV_G00164360</name>
</gene>
<keyword evidence="2" id="KW-1185">Reference proteome</keyword>
<dbReference type="EMBL" id="VHII01000014">
    <property type="protein sequence ID" value="KAF1380494.1"/>
    <property type="molecule type" value="Genomic_DNA"/>
</dbReference>
<name>A0A6A5EXW0_PERFL</name>
<evidence type="ECO:0000313" key="2">
    <source>
        <dbReference type="Proteomes" id="UP000465112"/>
    </source>
</evidence>
<protein>
    <submittedName>
        <fullName evidence="1">Uncharacterized protein</fullName>
    </submittedName>
</protein>
<sequence>MISLQACSLQSTQTKFSSVVLKADRRKDFLPLEWEGQPSNRLVSTVYIAAEEEVKGWFSVSDYTDEARAT</sequence>
<accession>A0A6A5EXW0</accession>
<reference evidence="1 2" key="1">
    <citation type="submission" date="2019-06" db="EMBL/GenBank/DDBJ databases">
        <title>A chromosome-scale genome assembly of the European perch, Perca fluviatilis.</title>
        <authorList>
            <person name="Roques C."/>
            <person name="Zahm M."/>
            <person name="Cabau C."/>
            <person name="Klopp C."/>
            <person name="Bouchez O."/>
            <person name="Donnadieu C."/>
            <person name="Kuhl H."/>
            <person name="Gislard M."/>
            <person name="Guendouz S."/>
            <person name="Journot L."/>
            <person name="Haffray P."/>
            <person name="Bestin A."/>
            <person name="Morvezen R."/>
            <person name="Feron R."/>
            <person name="Wen M."/>
            <person name="Jouanno E."/>
            <person name="Herpin A."/>
            <person name="Schartl M."/>
            <person name="Postlethwait J."/>
            <person name="Schaerlinger B."/>
            <person name="Chardard D."/>
            <person name="Lecocq T."/>
            <person name="Poncet C."/>
            <person name="Jaffrelo L."/>
            <person name="Lampietro C."/>
            <person name="Guiguen Y."/>
        </authorList>
    </citation>
    <scope>NUCLEOTIDE SEQUENCE [LARGE SCALE GENOMIC DNA]</scope>
    <source>
        <tissue evidence="1">Blood</tissue>
    </source>
</reference>
<organism evidence="1 2">
    <name type="scientific">Perca fluviatilis</name>
    <name type="common">European perch</name>
    <dbReference type="NCBI Taxonomy" id="8168"/>
    <lineage>
        <taxon>Eukaryota</taxon>
        <taxon>Metazoa</taxon>
        <taxon>Chordata</taxon>
        <taxon>Craniata</taxon>
        <taxon>Vertebrata</taxon>
        <taxon>Euteleostomi</taxon>
        <taxon>Actinopterygii</taxon>
        <taxon>Neopterygii</taxon>
        <taxon>Teleostei</taxon>
        <taxon>Neoteleostei</taxon>
        <taxon>Acanthomorphata</taxon>
        <taxon>Eupercaria</taxon>
        <taxon>Perciformes</taxon>
        <taxon>Percoidei</taxon>
        <taxon>Percidae</taxon>
        <taxon>Percinae</taxon>
        <taxon>Perca</taxon>
    </lineage>
</organism>
<comment type="caution">
    <text evidence="1">The sequence shown here is derived from an EMBL/GenBank/DDBJ whole genome shotgun (WGS) entry which is preliminary data.</text>
</comment>
<proteinExistence type="predicted"/>